<dbReference type="InterPro" id="IPR050890">
    <property type="entry name" value="PTS_EIIA_component"/>
</dbReference>
<evidence type="ECO:0000256" key="6">
    <source>
        <dbReference type="ARBA" id="ARBA00022777"/>
    </source>
</evidence>
<dbReference type="KEGG" id="apel:CA267_002055"/>
<keyword evidence="4" id="KW-0808">Transferase</keyword>
<proteinExistence type="predicted"/>
<dbReference type="PANTHER" id="PTHR45008">
    <property type="entry name" value="PTS SYSTEM GLUCOSE-SPECIFIC EIIA COMPONENT"/>
    <property type="match status" value="1"/>
</dbReference>
<evidence type="ECO:0000256" key="1">
    <source>
        <dbReference type="ARBA" id="ARBA00004496"/>
    </source>
</evidence>
<evidence type="ECO:0000256" key="5">
    <source>
        <dbReference type="ARBA" id="ARBA00022683"/>
    </source>
</evidence>
<evidence type="ECO:0000256" key="9">
    <source>
        <dbReference type="ARBA" id="ARBA00042526"/>
    </source>
</evidence>
<evidence type="ECO:0000313" key="12">
    <source>
        <dbReference type="EMBL" id="QJR79666.1"/>
    </source>
</evidence>
<dbReference type="PANTHER" id="PTHR45008:SF1">
    <property type="entry name" value="PTS SYSTEM GLUCOSE-SPECIFIC EIIA COMPONENT"/>
    <property type="match status" value="1"/>
</dbReference>
<evidence type="ECO:0000256" key="7">
    <source>
        <dbReference type="ARBA" id="ARBA00039163"/>
    </source>
</evidence>
<accession>A0A6M4MBZ6</accession>
<dbReference type="SUPFAM" id="SSF51261">
    <property type="entry name" value="Duplicated hybrid motif"/>
    <property type="match status" value="1"/>
</dbReference>
<dbReference type="GO" id="GO:0009401">
    <property type="term" value="P:phosphoenolpyruvate-dependent sugar phosphotransferase system"/>
    <property type="evidence" value="ECO:0007669"/>
    <property type="project" value="UniProtKB-KW"/>
</dbReference>
<feature type="domain" description="PTS EIIA type-1" evidence="11">
    <location>
        <begin position="38"/>
        <end position="142"/>
    </location>
</feature>
<dbReference type="InterPro" id="IPR001127">
    <property type="entry name" value="PTS_EIIA_1_perm"/>
</dbReference>
<dbReference type="EMBL" id="CP052766">
    <property type="protein sequence ID" value="QJR79666.1"/>
    <property type="molecule type" value="Genomic_DNA"/>
</dbReference>
<dbReference type="PROSITE" id="PS51093">
    <property type="entry name" value="PTS_EIIA_TYPE_1"/>
    <property type="match status" value="1"/>
</dbReference>
<dbReference type="RefSeq" id="WP_075609014.1">
    <property type="nucleotide sequence ID" value="NZ_CP052766.1"/>
</dbReference>
<evidence type="ECO:0000313" key="13">
    <source>
        <dbReference type="Proteomes" id="UP000219285"/>
    </source>
</evidence>
<dbReference type="GO" id="GO:0016301">
    <property type="term" value="F:kinase activity"/>
    <property type="evidence" value="ECO:0007669"/>
    <property type="project" value="UniProtKB-KW"/>
</dbReference>
<gene>
    <name evidence="12" type="ORF">CA267_002055</name>
</gene>
<comment type="subcellular location">
    <subcellularLocation>
        <location evidence="1">Cytoplasm</location>
    </subcellularLocation>
</comment>
<dbReference type="OrthoDB" id="6331866at2"/>
<keyword evidence="2" id="KW-0813">Transport</keyword>
<evidence type="ECO:0000259" key="11">
    <source>
        <dbReference type="PROSITE" id="PS51093"/>
    </source>
</evidence>
<dbReference type="Proteomes" id="UP000219285">
    <property type="component" value="Chromosome"/>
</dbReference>
<evidence type="ECO:0000256" key="2">
    <source>
        <dbReference type="ARBA" id="ARBA00022448"/>
    </source>
</evidence>
<organism evidence="12 13">
    <name type="scientific">Alteromonas pelagimontana</name>
    <dbReference type="NCBI Taxonomy" id="1858656"/>
    <lineage>
        <taxon>Bacteria</taxon>
        <taxon>Pseudomonadati</taxon>
        <taxon>Pseudomonadota</taxon>
        <taxon>Gammaproteobacteria</taxon>
        <taxon>Alteromonadales</taxon>
        <taxon>Alteromonadaceae</taxon>
        <taxon>Alteromonas/Salinimonas group</taxon>
        <taxon>Alteromonas</taxon>
    </lineage>
</organism>
<dbReference type="GO" id="GO:0005737">
    <property type="term" value="C:cytoplasm"/>
    <property type="evidence" value="ECO:0007669"/>
    <property type="project" value="UniProtKB-SubCell"/>
</dbReference>
<protein>
    <recommendedName>
        <fullName evidence="7">PTS system glucose-specific EIIA component</fullName>
    </recommendedName>
    <alternativeName>
        <fullName evidence="10">EIIA-Glc</fullName>
    </alternativeName>
    <alternativeName>
        <fullName evidence="9">EIII-Glc</fullName>
    </alternativeName>
    <alternativeName>
        <fullName evidence="8">Glucose-specific phosphotransferase enzyme IIA component</fullName>
    </alternativeName>
</protein>
<keyword evidence="13" id="KW-1185">Reference proteome</keyword>
<name>A0A6M4MBZ6_9ALTE</name>
<evidence type="ECO:0000256" key="10">
    <source>
        <dbReference type="ARBA" id="ARBA00042873"/>
    </source>
</evidence>
<evidence type="ECO:0000256" key="3">
    <source>
        <dbReference type="ARBA" id="ARBA00022597"/>
    </source>
</evidence>
<evidence type="ECO:0000256" key="4">
    <source>
        <dbReference type="ARBA" id="ARBA00022679"/>
    </source>
</evidence>
<reference evidence="13" key="1">
    <citation type="submission" date="2014-12" db="EMBL/GenBank/DDBJ databases">
        <title>Complete genome sequence of a multi-drug resistant Klebsiella pneumoniae.</title>
        <authorList>
            <person name="Hua X."/>
            <person name="Chen Q."/>
            <person name="Li X."/>
            <person name="Feng Y."/>
            <person name="Ruan Z."/>
            <person name="Yu Y."/>
        </authorList>
    </citation>
    <scope>NUCLEOTIDE SEQUENCE [LARGE SCALE GENOMIC DNA]</scope>
    <source>
        <strain evidence="13">5.12</strain>
    </source>
</reference>
<sequence>MHYFDSLIAENAPASYVHHIPILSPVSGTRIASHAIPNELIRAGMWGKGMAVSLSGNQVFAPFDGVVEAIPAMGYEVQLVSPAGLRLWIKIGVGTERLLGERCERLVKVRNAVTQGTPLMSFDKRWLKLQQVEPIGVVTIRNLGKIKALVPSHGRQCRAMEDNLFTVYL</sequence>
<dbReference type="InterPro" id="IPR011055">
    <property type="entry name" value="Dup_hybrid_motif"/>
</dbReference>
<dbReference type="Pfam" id="PF00358">
    <property type="entry name" value="PTS_EIIA_1"/>
    <property type="match status" value="1"/>
</dbReference>
<keyword evidence="3" id="KW-0762">Sugar transport</keyword>
<dbReference type="Gene3D" id="2.70.70.10">
    <property type="entry name" value="Glucose Permease (Domain IIA)"/>
    <property type="match status" value="1"/>
</dbReference>
<keyword evidence="5" id="KW-0598">Phosphotransferase system</keyword>
<evidence type="ECO:0000256" key="8">
    <source>
        <dbReference type="ARBA" id="ARBA00042296"/>
    </source>
</evidence>
<keyword evidence="6" id="KW-0418">Kinase</keyword>
<dbReference type="AlphaFoldDB" id="A0A6M4MBZ6"/>
<reference evidence="12 13" key="2">
    <citation type="submission" date="2020-04" db="EMBL/GenBank/DDBJ databases">
        <title>Complete genome sequence of Alteromonas pelagimontana 5.12T.</title>
        <authorList>
            <person name="Sinha R.K."/>
            <person name="Krishnan K.P."/>
            <person name="Kurian J.P."/>
        </authorList>
    </citation>
    <scope>NUCLEOTIDE SEQUENCE [LARGE SCALE GENOMIC DNA]</scope>
    <source>
        <strain evidence="12 13">5.12</strain>
    </source>
</reference>